<keyword evidence="2" id="KW-1185">Reference proteome</keyword>
<sequence length="128" mass="14352">MCNQCCLHCSCPAIESNQEKSHNIFPPRCRWSCRVESMTGVARSVISRRPIRGRIASTSMPECFAYLVFEQSHVPCERNPDNPPQDMTNSGSVTSWQSALLRLSKPCPPSNGHQDSITKRCWTLSSPL</sequence>
<proteinExistence type="predicted"/>
<comment type="caution">
    <text evidence="1">The sequence shown here is derived from an EMBL/GenBank/DDBJ whole genome shotgun (WGS) entry which is preliminary data.</text>
</comment>
<gene>
    <name evidence="1" type="ORF">ILYODFUR_023900</name>
</gene>
<evidence type="ECO:0000313" key="2">
    <source>
        <dbReference type="Proteomes" id="UP001482620"/>
    </source>
</evidence>
<organism evidence="1 2">
    <name type="scientific">Ilyodon furcidens</name>
    <name type="common">goldbreast splitfin</name>
    <dbReference type="NCBI Taxonomy" id="33524"/>
    <lineage>
        <taxon>Eukaryota</taxon>
        <taxon>Metazoa</taxon>
        <taxon>Chordata</taxon>
        <taxon>Craniata</taxon>
        <taxon>Vertebrata</taxon>
        <taxon>Euteleostomi</taxon>
        <taxon>Actinopterygii</taxon>
        <taxon>Neopterygii</taxon>
        <taxon>Teleostei</taxon>
        <taxon>Neoteleostei</taxon>
        <taxon>Acanthomorphata</taxon>
        <taxon>Ovalentaria</taxon>
        <taxon>Atherinomorphae</taxon>
        <taxon>Cyprinodontiformes</taxon>
        <taxon>Goodeidae</taxon>
        <taxon>Ilyodon</taxon>
    </lineage>
</organism>
<dbReference type="EMBL" id="JAHRIQ010014365">
    <property type="protein sequence ID" value="MEQ2226077.1"/>
    <property type="molecule type" value="Genomic_DNA"/>
</dbReference>
<evidence type="ECO:0000313" key="1">
    <source>
        <dbReference type="EMBL" id="MEQ2226077.1"/>
    </source>
</evidence>
<accession>A0ABV0T1B1</accession>
<protein>
    <submittedName>
        <fullName evidence="1">Uncharacterized protein</fullName>
    </submittedName>
</protein>
<dbReference type="Proteomes" id="UP001482620">
    <property type="component" value="Unassembled WGS sequence"/>
</dbReference>
<name>A0ABV0T1B1_9TELE</name>
<reference evidence="1 2" key="1">
    <citation type="submission" date="2021-06" db="EMBL/GenBank/DDBJ databases">
        <authorList>
            <person name="Palmer J.M."/>
        </authorList>
    </citation>
    <scope>NUCLEOTIDE SEQUENCE [LARGE SCALE GENOMIC DNA]</scope>
    <source>
        <strain evidence="2">if_2019</strain>
        <tissue evidence="1">Muscle</tissue>
    </source>
</reference>